<dbReference type="VEuPathDB" id="VectorBase:AATE003487"/>
<dbReference type="FunFam" id="1.10.510.10:FF:002212">
    <property type="match status" value="1"/>
</dbReference>
<dbReference type="SUPFAM" id="SSF49879">
    <property type="entry name" value="SMAD/FHA domain"/>
    <property type="match status" value="1"/>
</dbReference>
<dbReference type="PROSITE" id="PS50011">
    <property type="entry name" value="PROTEIN_KINASE_DOM"/>
    <property type="match status" value="1"/>
</dbReference>
<feature type="compositionally biased region" description="Polar residues" evidence="1">
    <location>
        <begin position="475"/>
        <end position="491"/>
    </location>
</feature>
<feature type="region of interest" description="Disordered" evidence="1">
    <location>
        <begin position="1"/>
        <end position="21"/>
    </location>
</feature>
<dbReference type="PROSITE" id="PS50006">
    <property type="entry name" value="FHA_DOMAIN"/>
    <property type="match status" value="1"/>
</dbReference>
<dbReference type="EnsemblMetazoa" id="AATE003487-RA">
    <property type="protein sequence ID" value="AATE003487-PA.1"/>
    <property type="gene ID" value="AATE003487"/>
</dbReference>
<organism evidence="2">
    <name type="scientific">Anopheles atroparvus</name>
    <name type="common">European mosquito</name>
    <dbReference type="NCBI Taxonomy" id="41427"/>
    <lineage>
        <taxon>Eukaryota</taxon>
        <taxon>Metazoa</taxon>
        <taxon>Ecdysozoa</taxon>
        <taxon>Arthropoda</taxon>
        <taxon>Hexapoda</taxon>
        <taxon>Insecta</taxon>
        <taxon>Pterygota</taxon>
        <taxon>Neoptera</taxon>
        <taxon>Endopterygota</taxon>
        <taxon>Diptera</taxon>
        <taxon>Nematocera</taxon>
        <taxon>Culicoidea</taxon>
        <taxon>Culicidae</taxon>
        <taxon>Anophelinae</taxon>
        <taxon>Anopheles</taxon>
    </lineage>
</organism>
<dbReference type="AlphaFoldDB" id="A0A182IQD8"/>
<feature type="compositionally biased region" description="Polar residues" evidence="1">
    <location>
        <begin position="11"/>
        <end position="21"/>
    </location>
</feature>
<dbReference type="InterPro" id="IPR008984">
    <property type="entry name" value="SMAD_FHA_dom_sf"/>
</dbReference>
<evidence type="ECO:0000313" key="2">
    <source>
        <dbReference type="EnsemblMetazoa" id="AATE003487-PA.1"/>
    </source>
</evidence>
<dbReference type="SUPFAM" id="SSF56112">
    <property type="entry name" value="Protein kinase-like (PK-like)"/>
    <property type="match status" value="1"/>
</dbReference>
<reference evidence="2" key="1">
    <citation type="submission" date="2022-08" db="UniProtKB">
        <authorList>
            <consortium name="EnsemblMetazoa"/>
        </authorList>
    </citation>
    <scope>IDENTIFICATION</scope>
    <source>
        <strain evidence="2">EBRO</strain>
    </source>
</reference>
<dbReference type="PROSITE" id="PS00108">
    <property type="entry name" value="PROTEIN_KINASE_ST"/>
    <property type="match status" value="1"/>
</dbReference>
<dbReference type="Gene3D" id="1.10.510.10">
    <property type="entry name" value="Transferase(Phosphotransferase) domain 1"/>
    <property type="match status" value="1"/>
</dbReference>
<dbReference type="GO" id="GO:0005524">
    <property type="term" value="F:ATP binding"/>
    <property type="evidence" value="ECO:0007669"/>
    <property type="project" value="InterPro"/>
</dbReference>
<sequence>MANSEAIDTLPPTQTQMSQYTPLESQPIEPLCYGRLIGKFAKIKTLGTKAPIFYVPRAPSSVYDLSRSEFTVGRHDTKCHLVLQEGHFERRSMLTRISKIHFTIEKNINDFSSPTFIIDSSLNGTYVNGRVIGKNNRMVLKHNDIISVGSRDVRAFVYQDLCQVAAPEVKAKKLREAYHIGRRLGSGACGTVFLIHHTISCLPFAMKHVMKDQISERTRPQFLNEPTRVMREATIMKELNHPCVIKMHDIIDEPDAVYMVLEYMKGGDLLTRIINSKHLPEKTAKLFFLQMCHAVKYLHEEGITHRDLKPDNILLQDDQEYTLLKVSDFGLSRFVGKNSVMRTLCGTPLYVAPEVLKTSGRGSYTRKVDIWSLGVVLFTMLSGTLPFSDEYGTPAVDQIKRGKFAMRHPAWRTVSSMAKKLIFDILNVNPTARPSVDALLASSWLRDDEMICVAERLMKVPLRTAMVPPVPAVSAQRNTPSDVENNNASRRYNQEPPKKRKKV</sequence>
<dbReference type="Gene3D" id="2.60.200.20">
    <property type="match status" value="1"/>
</dbReference>
<evidence type="ECO:0000256" key="1">
    <source>
        <dbReference type="SAM" id="MobiDB-lite"/>
    </source>
</evidence>
<dbReference type="InterPro" id="IPR011009">
    <property type="entry name" value="Kinase-like_dom_sf"/>
</dbReference>
<feature type="region of interest" description="Disordered" evidence="1">
    <location>
        <begin position="471"/>
        <end position="503"/>
    </location>
</feature>
<dbReference type="PANTHER" id="PTHR24347">
    <property type="entry name" value="SERINE/THREONINE-PROTEIN KINASE"/>
    <property type="match status" value="1"/>
</dbReference>
<protein>
    <recommendedName>
        <fullName evidence="3">Ovarian-specific serine/threonine-protein kinase Lok</fullName>
    </recommendedName>
</protein>
<dbReference type="InterPro" id="IPR008271">
    <property type="entry name" value="Ser/Thr_kinase_AS"/>
</dbReference>
<dbReference type="SMART" id="SM00220">
    <property type="entry name" value="S_TKc"/>
    <property type="match status" value="1"/>
</dbReference>
<accession>A0A182IQD8</accession>
<dbReference type="InterPro" id="IPR000253">
    <property type="entry name" value="FHA_dom"/>
</dbReference>
<proteinExistence type="predicted"/>
<dbReference type="STRING" id="41427.A0A182IQD8"/>
<dbReference type="Pfam" id="PF00498">
    <property type="entry name" value="FHA"/>
    <property type="match status" value="1"/>
</dbReference>
<dbReference type="SMART" id="SM00240">
    <property type="entry name" value="FHA"/>
    <property type="match status" value="1"/>
</dbReference>
<dbReference type="InterPro" id="IPR000719">
    <property type="entry name" value="Prot_kinase_dom"/>
</dbReference>
<dbReference type="GO" id="GO:0004672">
    <property type="term" value="F:protein kinase activity"/>
    <property type="evidence" value="ECO:0007669"/>
    <property type="project" value="InterPro"/>
</dbReference>
<evidence type="ECO:0008006" key="3">
    <source>
        <dbReference type="Google" id="ProtNLM"/>
    </source>
</evidence>
<dbReference type="Pfam" id="PF00069">
    <property type="entry name" value="Pkinase"/>
    <property type="match status" value="1"/>
</dbReference>
<name>A0A182IQD8_ANOAO</name>